<reference evidence="1 2" key="1">
    <citation type="submission" date="2018-06" db="EMBL/GenBank/DDBJ databases">
        <authorList>
            <consortium name="Pathogen Informatics"/>
            <person name="Doyle S."/>
        </authorList>
    </citation>
    <scope>NUCLEOTIDE SEQUENCE [LARGE SCALE GENOMIC DNA]</scope>
    <source>
        <strain evidence="1 2">NCTC10279</strain>
    </source>
</reference>
<protein>
    <submittedName>
        <fullName evidence="1">Invertase</fullName>
    </submittedName>
</protein>
<accession>A0AB38F1U2</accession>
<sequence length="74" mass="8414">MPLTGDIKGKIKTRKLKNTADAAKTVAEWLKKQSSELNEVHIIMEATGVYHEPLAYGLHFAGAQWQLVHHYRSR</sequence>
<organism evidence="1 2">
    <name type="scientific">Escherichia coli</name>
    <dbReference type="NCBI Taxonomy" id="562"/>
    <lineage>
        <taxon>Bacteria</taxon>
        <taxon>Pseudomonadati</taxon>
        <taxon>Pseudomonadota</taxon>
        <taxon>Gammaproteobacteria</taxon>
        <taxon>Enterobacterales</taxon>
        <taxon>Enterobacteriaceae</taxon>
        <taxon>Escherichia</taxon>
    </lineage>
</organism>
<dbReference type="AlphaFoldDB" id="A0AB38F1U2"/>
<dbReference type="Proteomes" id="UP000250385">
    <property type="component" value="Unassembled WGS sequence"/>
</dbReference>
<proteinExistence type="predicted"/>
<name>A0AB38F1U2_ECOLX</name>
<evidence type="ECO:0000313" key="2">
    <source>
        <dbReference type="Proteomes" id="UP000250385"/>
    </source>
</evidence>
<dbReference type="EMBL" id="UASG01000025">
    <property type="protein sequence ID" value="SPX32083.1"/>
    <property type="molecule type" value="Genomic_DNA"/>
</dbReference>
<gene>
    <name evidence="1" type="ORF">NCTC10279_04520</name>
</gene>
<comment type="caution">
    <text evidence="1">The sequence shown here is derived from an EMBL/GenBank/DDBJ whole genome shotgun (WGS) entry which is preliminary data.</text>
</comment>
<evidence type="ECO:0000313" key="1">
    <source>
        <dbReference type="EMBL" id="SPX32083.1"/>
    </source>
</evidence>